<dbReference type="AlphaFoldDB" id="A0A0G4FTH8"/>
<gene>
    <name evidence="2" type="ORF">Cvel_18704</name>
</gene>
<protein>
    <submittedName>
        <fullName evidence="2">Uncharacterized protein</fullName>
    </submittedName>
</protein>
<evidence type="ECO:0000313" key="2">
    <source>
        <dbReference type="EMBL" id="CEM18206.1"/>
    </source>
</evidence>
<dbReference type="NCBIfam" id="TIGR01571">
    <property type="entry name" value="A_thal_Cys_rich"/>
    <property type="match status" value="1"/>
</dbReference>
<dbReference type="EMBL" id="CDMZ01000625">
    <property type="protein sequence ID" value="CEM18206.1"/>
    <property type="molecule type" value="Genomic_DNA"/>
</dbReference>
<dbReference type="PANTHER" id="PTHR15907">
    <property type="entry name" value="DUF614 FAMILY PROTEIN-RELATED"/>
    <property type="match status" value="1"/>
</dbReference>
<feature type="region of interest" description="Disordered" evidence="1">
    <location>
        <begin position="313"/>
        <end position="372"/>
    </location>
</feature>
<sequence length="372" mass="41135">MQFQDAQPMKTAEEIHATADFKEGLFHCHRDWKSCLCGLCVPCVLAAQNKAEVEGYRFSFCDLLEATFCFPCFVSAVRAAIRDQKGYRPQPTTDCVVSCICCPCAVCQQTREFRRPFTADNPDLMKPDEIPEQESMKLARPIARVGDGHVWRHRGEETGDAPVYIYRPSRETRTSGETKEDGSYFVVRKKNPEWDTVRFSVMEKHQKRRVQGKKGRPVSILPLPASPPRSSMKKSGHTAVTSLDNSLQDGSLPADTSGFMYGRPSVNVIDAEAVEAGRHREGLAGLAEEDDDEEASEVWNTKMDVSISQLPSFTTLQGPRTRPGSAATNLMDSPRDRGSMAASHVSLTAINEGDEELESERGGGPINAMEAV</sequence>
<name>A0A0G4FTH8_9ALVE</name>
<accession>A0A0G4FTH8</accession>
<evidence type="ECO:0000256" key="1">
    <source>
        <dbReference type="SAM" id="MobiDB-lite"/>
    </source>
</evidence>
<organism evidence="2">
    <name type="scientific">Chromera velia CCMP2878</name>
    <dbReference type="NCBI Taxonomy" id="1169474"/>
    <lineage>
        <taxon>Eukaryota</taxon>
        <taxon>Sar</taxon>
        <taxon>Alveolata</taxon>
        <taxon>Colpodellida</taxon>
        <taxon>Chromeraceae</taxon>
        <taxon>Chromera</taxon>
    </lineage>
</organism>
<feature type="compositionally biased region" description="Basic residues" evidence="1">
    <location>
        <begin position="205"/>
        <end position="216"/>
    </location>
</feature>
<dbReference type="InterPro" id="IPR006461">
    <property type="entry name" value="PLAC_motif_containing"/>
</dbReference>
<proteinExistence type="predicted"/>
<dbReference type="VEuPathDB" id="CryptoDB:Cvel_18704"/>
<reference evidence="2" key="1">
    <citation type="submission" date="2014-11" db="EMBL/GenBank/DDBJ databases">
        <authorList>
            <person name="Otto D Thomas"/>
            <person name="Naeem Raeece"/>
        </authorList>
    </citation>
    <scope>NUCLEOTIDE SEQUENCE</scope>
</reference>
<dbReference type="Pfam" id="PF04749">
    <property type="entry name" value="PLAC8"/>
    <property type="match status" value="1"/>
</dbReference>
<feature type="region of interest" description="Disordered" evidence="1">
    <location>
        <begin position="205"/>
        <end position="237"/>
    </location>
</feature>